<reference evidence="7" key="1">
    <citation type="journal article" date="2023" name="G3 (Bethesda)">
        <title>Whole genome assemblies of Zophobas morio and Tenebrio molitor.</title>
        <authorList>
            <person name="Kaur S."/>
            <person name="Stinson S.A."/>
            <person name="diCenzo G.C."/>
        </authorList>
    </citation>
    <scope>NUCLEOTIDE SEQUENCE</scope>
    <source>
        <strain evidence="7">QUZm001</strain>
    </source>
</reference>
<evidence type="ECO:0000256" key="3">
    <source>
        <dbReference type="ARBA" id="ARBA00018915"/>
    </source>
</evidence>
<sequence length="569" mass="64378">MHNQPKLIELRPNRALLNSNFDGYKLSLAQIPTVTKELKVPVDRLVPDINQYSLLHAKLYALHNHLVGESDDSESIYFIDKDLHVQKFTIEALTSHFSSVTLWKVPLQRERNPGDYNVSMKLVTDKIAVVADGMGYLYVVDRGSRDVDEKWKVIFTGDVTGPGEKFVITDVVYKEEQKPELHLLLTTIRQKEENERHSTVLHWVTLEKTDVWNQVAIRELSVSGFVQYANLERSCDALYVISDTGCKFVLDSENEIRDTQEVQVETEKKYKWGQGSDDVTLKFSLCENISKNLVTVEVQATQIKVKYGDEVLLEGFLHQRIDSDMTCWTVMGDTLEVVLQKSESGLMWPEVVVGDTLGEYVPDPALVDDVVERLAPLTSDIEATPPSGATFNSQQVEECDFECDKLTILERLSRNSHNITHKVNLGSHQVLLTVNLDNQSPLAVAVRSDVDACIWQPQWISDDFVVEHRGTLLALGYIQASKQQMKFFACSPDLSYSVICESTKHIFIYCQNKSIGSGELKNRITGRRITTMAQQQVYSLPSNDEILGVFASNTYLYVLGENFITALKL</sequence>
<evidence type="ECO:0000256" key="4">
    <source>
        <dbReference type="ARBA" id="ARBA00022490"/>
    </source>
</evidence>
<keyword evidence="5" id="KW-0539">Nucleus</keyword>
<proteinExistence type="predicted"/>
<dbReference type="PANTHER" id="PTHR21664:SF1">
    <property type="entry name" value="NUDC DOMAIN-CONTAINING PROTEIN 1"/>
    <property type="match status" value="1"/>
</dbReference>
<dbReference type="InterPro" id="IPR037895">
    <property type="entry name" value="NUDCD1"/>
</dbReference>
<dbReference type="InterPro" id="IPR008978">
    <property type="entry name" value="HSP20-like_chaperone"/>
</dbReference>
<evidence type="ECO:0000313" key="7">
    <source>
        <dbReference type="EMBL" id="KAJ3663826.1"/>
    </source>
</evidence>
<feature type="domain" description="CS" evidence="6">
    <location>
        <begin position="265"/>
        <end position="352"/>
    </location>
</feature>
<dbReference type="InterPro" id="IPR007052">
    <property type="entry name" value="CS_dom"/>
</dbReference>
<dbReference type="Proteomes" id="UP001168821">
    <property type="component" value="Unassembled WGS sequence"/>
</dbReference>
<keyword evidence="4" id="KW-0963">Cytoplasm</keyword>
<dbReference type="Gene3D" id="2.60.40.790">
    <property type="match status" value="1"/>
</dbReference>
<dbReference type="AlphaFoldDB" id="A0AA38IYP8"/>
<name>A0AA38IYP8_9CUCU</name>
<dbReference type="SUPFAM" id="SSF49764">
    <property type="entry name" value="HSP20-like chaperones"/>
    <property type="match status" value="1"/>
</dbReference>
<accession>A0AA38IYP8</accession>
<comment type="subcellular location">
    <subcellularLocation>
        <location evidence="2">Cytoplasm</location>
    </subcellularLocation>
    <subcellularLocation>
        <location evidence="1">Nucleus</location>
    </subcellularLocation>
</comment>
<comment type="caution">
    <text evidence="7">The sequence shown here is derived from an EMBL/GenBank/DDBJ whole genome shotgun (WGS) entry which is preliminary data.</text>
</comment>
<keyword evidence="8" id="KW-1185">Reference proteome</keyword>
<evidence type="ECO:0000256" key="1">
    <source>
        <dbReference type="ARBA" id="ARBA00004123"/>
    </source>
</evidence>
<evidence type="ECO:0000313" key="8">
    <source>
        <dbReference type="Proteomes" id="UP001168821"/>
    </source>
</evidence>
<evidence type="ECO:0000256" key="2">
    <source>
        <dbReference type="ARBA" id="ARBA00004496"/>
    </source>
</evidence>
<dbReference type="GO" id="GO:0005737">
    <property type="term" value="C:cytoplasm"/>
    <property type="evidence" value="ECO:0007669"/>
    <property type="project" value="UniProtKB-SubCell"/>
</dbReference>
<dbReference type="Pfam" id="PF04969">
    <property type="entry name" value="CS"/>
    <property type="match status" value="1"/>
</dbReference>
<dbReference type="PANTHER" id="PTHR21664">
    <property type="entry name" value="CHRONIC MYELOGENOUS LEUKEMIA TUMOR ANTIGEN 66"/>
    <property type="match status" value="1"/>
</dbReference>
<dbReference type="CDD" id="cd06467">
    <property type="entry name" value="p23_NUDC_like"/>
    <property type="match status" value="1"/>
</dbReference>
<organism evidence="7 8">
    <name type="scientific">Zophobas morio</name>
    <dbReference type="NCBI Taxonomy" id="2755281"/>
    <lineage>
        <taxon>Eukaryota</taxon>
        <taxon>Metazoa</taxon>
        <taxon>Ecdysozoa</taxon>
        <taxon>Arthropoda</taxon>
        <taxon>Hexapoda</taxon>
        <taxon>Insecta</taxon>
        <taxon>Pterygota</taxon>
        <taxon>Neoptera</taxon>
        <taxon>Endopterygota</taxon>
        <taxon>Coleoptera</taxon>
        <taxon>Polyphaga</taxon>
        <taxon>Cucujiformia</taxon>
        <taxon>Tenebrionidae</taxon>
        <taxon>Zophobas</taxon>
    </lineage>
</organism>
<dbReference type="EMBL" id="JALNTZ010000002">
    <property type="protein sequence ID" value="KAJ3663826.1"/>
    <property type="molecule type" value="Genomic_DNA"/>
</dbReference>
<evidence type="ECO:0000256" key="5">
    <source>
        <dbReference type="ARBA" id="ARBA00023242"/>
    </source>
</evidence>
<gene>
    <name evidence="7" type="ORF">Zmor_008048</name>
</gene>
<evidence type="ECO:0000259" key="6">
    <source>
        <dbReference type="PROSITE" id="PS51203"/>
    </source>
</evidence>
<dbReference type="PROSITE" id="PS51203">
    <property type="entry name" value="CS"/>
    <property type="match status" value="1"/>
</dbReference>
<protein>
    <recommendedName>
        <fullName evidence="3">NudC domain-containing protein 1</fullName>
    </recommendedName>
</protein>
<dbReference type="GO" id="GO:0005634">
    <property type="term" value="C:nucleus"/>
    <property type="evidence" value="ECO:0007669"/>
    <property type="project" value="UniProtKB-SubCell"/>
</dbReference>